<dbReference type="InterPro" id="IPR013240">
    <property type="entry name" value="DNA-dir_RNA_pol1_su_RPA34"/>
</dbReference>
<dbReference type="PANTHER" id="PTHR28155">
    <property type="entry name" value="ACR243WP"/>
    <property type="match status" value="1"/>
</dbReference>
<dbReference type="OrthoDB" id="76224at2759"/>
<dbReference type="Gene3D" id="6.20.250.70">
    <property type="match status" value="1"/>
</dbReference>
<dbReference type="InterPro" id="IPR053263">
    <property type="entry name" value="Euk_RPA34_RNAP_subunit"/>
</dbReference>
<evidence type="ECO:0000256" key="1">
    <source>
        <dbReference type="SAM" id="MobiDB-lite"/>
    </source>
</evidence>
<dbReference type="STRING" id="329884.A0A4U0XPT3"/>
<evidence type="ECO:0000313" key="3">
    <source>
        <dbReference type="Proteomes" id="UP000309340"/>
    </source>
</evidence>
<feature type="compositionally biased region" description="Basic and acidic residues" evidence="1">
    <location>
        <begin position="462"/>
        <end position="487"/>
    </location>
</feature>
<comment type="caution">
    <text evidence="2">The sequence shown here is derived from an EMBL/GenBank/DDBJ whole genome shotgun (WGS) entry which is preliminary data.</text>
</comment>
<sequence length="487" mass="51406">MAKVTDKPVPQKRSKATTEAKTAPKASQKSQEYVVDSDDDDVPAEEKKAKKVVSQSAPVAAPAPEPVSKGKEDAAKLATKDGSDSEEDESGSEDSSEDVSSETGVEGKVSAAEAANGTPVKVNGVKRTSSEASSSSDESEDSSEDEVEEQEPAAKRTRTGTDATRPRSEANTGAGAAERSQPDAPASKKQPATEENVSGPISAKPWAPPSGYVAFDLSAFPRWNKFASSSLEGKQIWHITAPSEVPLASISEVALDSISAGRPVLNHNGIDYVLSEAEAGSPNTIAFAPGTESFTPIEQPMAMTLQLQQQIILPKLSDRQASQITGSAAAASIAQASITTVRPQPRGLRMRYRPPGYGEGEPGTIGSDSDSAERDEARGASETFQFPRALGAHGASEQHDQLVEREPNGPAQQSKKKRKEKDKDLVADNAMVNGHVNGTNAATSAKVDGDVTMTDAAVPPKPSKEDKARRKEEKRLKKEDKAKGRAL</sequence>
<name>A0A4U0XPT3_9PEZI</name>
<feature type="region of interest" description="Disordered" evidence="1">
    <location>
        <begin position="1"/>
        <end position="205"/>
    </location>
</feature>
<reference evidence="2 3" key="1">
    <citation type="submission" date="2017-03" db="EMBL/GenBank/DDBJ databases">
        <title>Genomes of endolithic fungi from Antarctica.</title>
        <authorList>
            <person name="Coleine C."/>
            <person name="Masonjones S."/>
            <person name="Stajich J.E."/>
        </authorList>
    </citation>
    <scope>NUCLEOTIDE SEQUENCE [LARGE SCALE GENOMIC DNA]</scope>
    <source>
        <strain evidence="2 3">CCFEE 5184</strain>
    </source>
</reference>
<dbReference type="GO" id="GO:0006360">
    <property type="term" value="P:transcription by RNA polymerase I"/>
    <property type="evidence" value="ECO:0007669"/>
    <property type="project" value="InterPro"/>
</dbReference>
<dbReference type="Pfam" id="PF08208">
    <property type="entry name" value="RNA_polI_A34"/>
    <property type="match status" value="1"/>
</dbReference>
<feature type="region of interest" description="Disordered" evidence="1">
    <location>
        <begin position="340"/>
        <end position="487"/>
    </location>
</feature>
<dbReference type="Proteomes" id="UP000309340">
    <property type="component" value="Unassembled WGS sequence"/>
</dbReference>
<keyword evidence="3" id="KW-1185">Reference proteome</keyword>
<feature type="compositionally biased region" description="Basic and acidic residues" evidence="1">
    <location>
        <begin position="396"/>
        <end position="407"/>
    </location>
</feature>
<protein>
    <submittedName>
        <fullName evidence="2">Uncharacterized protein</fullName>
    </submittedName>
</protein>
<gene>
    <name evidence="2" type="ORF">B0A55_04766</name>
</gene>
<dbReference type="PANTHER" id="PTHR28155:SF1">
    <property type="entry name" value="DNA-DIRECTED RNA POLYMERASE I SUBUNIT RPA34.5-DOMAIN-CONTAINING PROTEIN"/>
    <property type="match status" value="1"/>
</dbReference>
<feature type="compositionally biased region" description="Low complexity" evidence="1">
    <location>
        <begin position="17"/>
        <end position="26"/>
    </location>
</feature>
<dbReference type="AlphaFoldDB" id="A0A4U0XPT3"/>
<evidence type="ECO:0000313" key="2">
    <source>
        <dbReference type="EMBL" id="TKA77453.1"/>
    </source>
</evidence>
<dbReference type="EMBL" id="NAJQ01000137">
    <property type="protein sequence ID" value="TKA77453.1"/>
    <property type="molecule type" value="Genomic_DNA"/>
</dbReference>
<feature type="compositionally biased region" description="Acidic residues" evidence="1">
    <location>
        <begin position="137"/>
        <end position="151"/>
    </location>
</feature>
<feature type="compositionally biased region" description="Acidic residues" evidence="1">
    <location>
        <begin position="84"/>
        <end position="100"/>
    </location>
</feature>
<feature type="compositionally biased region" description="Basic and acidic residues" evidence="1">
    <location>
        <begin position="68"/>
        <end position="83"/>
    </location>
</feature>
<accession>A0A4U0XPT3</accession>
<organism evidence="2 3">
    <name type="scientific">Friedmanniomyces simplex</name>
    <dbReference type="NCBI Taxonomy" id="329884"/>
    <lineage>
        <taxon>Eukaryota</taxon>
        <taxon>Fungi</taxon>
        <taxon>Dikarya</taxon>
        <taxon>Ascomycota</taxon>
        <taxon>Pezizomycotina</taxon>
        <taxon>Dothideomycetes</taxon>
        <taxon>Dothideomycetidae</taxon>
        <taxon>Mycosphaerellales</taxon>
        <taxon>Teratosphaeriaceae</taxon>
        <taxon>Friedmanniomyces</taxon>
    </lineage>
</organism>
<feature type="compositionally biased region" description="Low complexity" evidence="1">
    <location>
        <begin position="52"/>
        <end position="62"/>
    </location>
</feature>
<proteinExistence type="predicted"/>